<keyword evidence="3" id="KW-1185">Reference proteome</keyword>
<keyword evidence="2" id="KW-0808">Transferase</keyword>
<keyword evidence="1" id="KW-0677">Repeat</keyword>
<dbReference type="CDD" id="cd01448">
    <property type="entry name" value="TST_Repeat_1"/>
    <property type="match status" value="1"/>
</dbReference>
<dbReference type="OrthoDB" id="9781034at2"/>
<proteinExistence type="predicted"/>
<evidence type="ECO:0000313" key="2">
    <source>
        <dbReference type="EMBL" id="QEE19715.1"/>
    </source>
</evidence>
<dbReference type="PANTHER" id="PTHR43855:SF1">
    <property type="entry name" value="THIOSULFATE SULFURTRANSFERASE"/>
    <property type="match status" value="1"/>
</dbReference>
<dbReference type="RefSeq" id="WP_147655371.1">
    <property type="nucleotide sequence ID" value="NZ_BMFM01000001.1"/>
</dbReference>
<dbReference type="Proteomes" id="UP000321062">
    <property type="component" value="Chromosome"/>
</dbReference>
<dbReference type="GO" id="GO:0016740">
    <property type="term" value="F:transferase activity"/>
    <property type="evidence" value="ECO:0007669"/>
    <property type="project" value="UniProtKB-KW"/>
</dbReference>
<dbReference type="CDD" id="cd01449">
    <property type="entry name" value="TST_Repeat_2"/>
    <property type="match status" value="1"/>
</dbReference>
<dbReference type="PROSITE" id="PS50206">
    <property type="entry name" value="RHODANESE_3"/>
    <property type="match status" value="2"/>
</dbReference>
<dbReference type="EMBL" id="CP041690">
    <property type="protein sequence ID" value="QEE19715.1"/>
    <property type="molecule type" value="Genomic_DNA"/>
</dbReference>
<dbReference type="InterPro" id="IPR036873">
    <property type="entry name" value="Rhodanese-like_dom_sf"/>
</dbReference>
<dbReference type="InterPro" id="IPR001763">
    <property type="entry name" value="Rhodanese-like_dom"/>
</dbReference>
<dbReference type="AlphaFoldDB" id="A0A5B9DLG5"/>
<dbReference type="KEGG" id="yti:FNA67_05800"/>
<evidence type="ECO:0000313" key="3">
    <source>
        <dbReference type="Proteomes" id="UP000321062"/>
    </source>
</evidence>
<dbReference type="PANTHER" id="PTHR43855">
    <property type="entry name" value="THIOSULFATE SULFURTRANSFERASE"/>
    <property type="match status" value="1"/>
</dbReference>
<dbReference type="Gene3D" id="3.40.250.10">
    <property type="entry name" value="Rhodanese-like domain"/>
    <property type="match status" value="2"/>
</dbReference>
<dbReference type="Pfam" id="PF00581">
    <property type="entry name" value="Rhodanese"/>
    <property type="match status" value="2"/>
</dbReference>
<dbReference type="SUPFAM" id="SSF52821">
    <property type="entry name" value="Rhodanese/Cell cycle control phosphatase"/>
    <property type="match status" value="2"/>
</dbReference>
<evidence type="ECO:0000256" key="1">
    <source>
        <dbReference type="ARBA" id="ARBA00022737"/>
    </source>
</evidence>
<reference evidence="2 3" key="1">
    <citation type="journal article" date="2015" name="Int. J. Syst. Evol. Microbiol.">
        <title>Youhaiella tibetensis gen. nov., sp. nov., isolated from subsurface sediment.</title>
        <authorList>
            <person name="Wang Y.X."/>
            <person name="Huang F.Q."/>
            <person name="Nogi Y."/>
            <person name="Pang S.J."/>
            <person name="Wang P.K."/>
            <person name="Lv J."/>
        </authorList>
    </citation>
    <scope>NUCLEOTIDE SEQUENCE [LARGE SCALE GENOMIC DNA]</scope>
    <source>
        <strain evidence="3">fig4</strain>
    </source>
</reference>
<name>A0A5B9DLG5_9HYPH</name>
<dbReference type="SMART" id="SM00450">
    <property type="entry name" value="RHOD"/>
    <property type="match status" value="2"/>
</dbReference>
<gene>
    <name evidence="2" type="ORF">FNA67_05800</name>
</gene>
<protein>
    <submittedName>
        <fullName evidence="2">Sulfurtransferase</fullName>
    </submittedName>
</protein>
<organism evidence="2 3">
    <name type="scientific">Paradevosia tibetensis</name>
    <dbReference type="NCBI Taxonomy" id="1447062"/>
    <lineage>
        <taxon>Bacteria</taxon>
        <taxon>Pseudomonadati</taxon>
        <taxon>Pseudomonadota</taxon>
        <taxon>Alphaproteobacteria</taxon>
        <taxon>Hyphomicrobiales</taxon>
        <taxon>Devosiaceae</taxon>
        <taxon>Paradevosia</taxon>
    </lineage>
</organism>
<accession>A0A5B9DLG5</accession>
<sequence>MRLSFLGTLAAAALVSVLPAQAERLTDKPLVDSAWLTSQLGNPSLVVIDIRDAVEGKNPYDAGHVPGAVNARYSEYGWRTKVNDIPGMLPAPEQLEALIAKLGVNDDSQVVIIPAGTNASEFGGATRVYWTFKVLGHDAVTILDGGYAAWTKANAQVSTDAVTPAAGDFKAEFRPELLADVKEVQDAIESDTNLIDARSVAQFIGKEKTNTVQKLGTVPTAVNINFDKFYHPENPSFASAAEIAEFVKASGAATDKGLIAFCNTGHLASIAWFGLSEVEGLKNVRLYDGSMSQWTADPSRPVVASN</sequence>
<dbReference type="InterPro" id="IPR051126">
    <property type="entry name" value="Thiosulfate_sulfurtransferase"/>
</dbReference>